<dbReference type="RefSeq" id="WP_085865653.1">
    <property type="nucleotide sequence ID" value="NZ_FWFT01000007.1"/>
</dbReference>
<name>A0A1Y5TDF0_9RHOB</name>
<evidence type="ECO:0000259" key="1">
    <source>
        <dbReference type="PROSITE" id="PS50206"/>
    </source>
</evidence>
<dbReference type="EMBL" id="FWFT01000007">
    <property type="protein sequence ID" value="SLN61659.1"/>
    <property type="molecule type" value="Genomic_DNA"/>
</dbReference>
<proteinExistence type="predicted"/>
<dbReference type="OrthoDB" id="7835227at2"/>
<evidence type="ECO:0000313" key="2">
    <source>
        <dbReference type="EMBL" id="SLN61659.1"/>
    </source>
</evidence>
<dbReference type="SUPFAM" id="SSF52821">
    <property type="entry name" value="Rhodanese/Cell cycle control phosphatase"/>
    <property type="match status" value="1"/>
</dbReference>
<evidence type="ECO:0000313" key="3">
    <source>
        <dbReference type="Proteomes" id="UP000193623"/>
    </source>
</evidence>
<dbReference type="Proteomes" id="UP000193623">
    <property type="component" value="Unassembled WGS sequence"/>
</dbReference>
<dbReference type="AlphaFoldDB" id="A0A1Y5TDF0"/>
<keyword evidence="3" id="KW-1185">Reference proteome</keyword>
<reference evidence="2 3" key="1">
    <citation type="submission" date="2017-03" db="EMBL/GenBank/DDBJ databases">
        <authorList>
            <person name="Afonso C.L."/>
            <person name="Miller P.J."/>
            <person name="Scott M.A."/>
            <person name="Spackman E."/>
            <person name="Goraichik I."/>
            <person name="Dimitrov K.M."/>
            <person name="Suarez D.L."/>
            <person name="Swayne D.E."/>
        </authorList>
    </citation>
    <scope>NUCLEOTIDE SEQUENCE [LARGE SCALE GENOMIC DNA]</scope>
    <source>
        <strain evidence="2 3">CECT 8397</strain>
    </source>
</reference>
<dbReference type="SMART" id="SM00450">
    <property type="entry name" value="RHOD"/>
    <property type="match status" value="1"/>
</dbReference>
<dbReference type="Pfam" id="PF00581">
    <property type="entry name" value="Rhodanese"/>
    <property type="match status" value="1"/>
</dbReference>
<gene>
    <name evidence="2" type="ORF">PSJ8397_03260</name>
</gene>
<sequence>MTNFRACMDAIVSSVVNAVVGSFIFFGLLAASGELLAGTAVPQRLAVDDVPKHAQFPLHNYISSIEAAELVAADPDILFVDVRDEAEIANFGRPLPVNAIVPVRIQSDTFNETLNEYVLVDNPDFLDQMATLLANRGQDRGTMILLTCGSGYRSAVAARILVDAGYTNVWHIPDGYDGDEKLGLNAQNAWQLAGLDWTYLPLESTAPMQPLSN</sequence>
<organism evidence="2 3">
    <name type="scientific">Pseudooctadecabacter jejudonensis</name>
    <dbReference type="NCBI Taxonomy" id="1391910"/>
    <lineage>
        <taxon>Bacteria</taxon>
        <taxon>Pseudomonadati</taxon>
        <taxon>Pseudomonadota</taxon>
        <taxon>Alphaproteobacteria</taxon>
        <taxon>Rhodobacterales</taxon>
        <taxon>Paracoccaceae</taxon>
        <taxon>Pseudooctadecabacter</taxon>
    </lineage>
</organism>
<protein>
    <submittedName>
        <fullName evidence="2">Molybdopterin biosynthesis protein MoeB</fullName>
    </submittedName>
</protein>
<dbReference type="InterPro" id="IPR036873">
    <property type="entry name" value="Rhodanese-like_dom_sf"/>
</dbReference>
<feature type="domain" description="Rhodanese" evidence="1">
    <location>
        <begin position="73"/>
        <end position="188"/>
    </location>
</feature>
<dbReference type="Gene3D" id="3.40.250.10">
    <property type="entry name" value="Rhodanese-like domain"/>
    <property type="match status" value="1"/>
</dbReference>
<dbReference type="InterPro" id="IPR001763">
    <property type="entry name" value="Rhodanese-like_dom"/>
</dbReference>
<dbReference type="PROSITE" id="PS50206">
    <property type="entry name" value="RHODANESE_3"/>
    <property type="match status" value="1"/>
</dbReference>
<accession>A0A1Y5TDF0</accession>